<accession>A0A5P1E368</accession>
<sequence length="134" mass="15624">MTLPAGLEFLYPHHIAEEPYPEHCYQPTHHLDVKGSILVSHLTQVRVVEQLWRPRDEEFFRGRVPNAGLHQSLQSYLVWGVLMEQEIFNRMEQIRTSYLKLLGKVTTLRAGRGGDSEWAMEPSTQRASEVKRRK</sequence>
<dbReference type="Proteomes" id="UP000243459">
    <property type="component" value="Chromosome 10"/>
</dbReference>
<proteinExistence type="predicted"/>
<keyword evidence="3" id="KW-1185">Reference proteome</keyword>
<evidence type="ECO:0000313" key="3">
    <source>
        <dbReference type="Proteomes" id="UP000243459"/>
    </source>
</evidence>
<feature type="region of interest" description="Disordered" evidence="1">
    <location>
        <begin position="113"/>
        <end position="134"/>
    </location>
</feature>
<gene>
    <name evidence="2" type="ORF">A4U43_C10F14630</name>
</gene>
<dbReference type="Gramene" id="ONK56919">
    <property type="protein sequence ID" value="ONK56919"/>
    <property type="gene ID" value="A4U43_C10F14630"/>
</dbReference>
<name>A0A5P1E368_ASPOF</name>
<organism evidence="2 3">
    <name type="scientific">Asparagus officinalis</name>
    <name type="common">Garden asparagus</name>
    <dbReference type="NCBI Taxonomy" id="4686"/>
    <lineage>
        <taxon>Eukaryota</taxon>
        <taxon>Viridiplantae</taxon>
        <taxon>Streptophyta</taxon>
        <taxon>Embryophyta</taxon>
        <taxon>Tracheophyta</taxon>
        <taxon>Spermatophyta</taxon>
        <taxon>Magnoliopsida</taxon>
        <taxon>Liliopsida</taxon>
        <taxon>Asparagales</taxon>
        <taxon>Asparagaceae</taxon>
        <taxon>Asparagoideae</taxon>
        <taxon>Asparagus</taxon>
    </lineage>
</organism>
<reference evidence="3" key="1">
    <citation type="journal article" date="2017" name="Nat. Commun.">
        <title>The asparagus genome sheds light on the origin and evolution of a young Y chromosome.</title>
        <authorList>
            <person name="Harkess A."/>
            <person name="Zhou J."/>
            <person name="Xu C."/>
            <person name="Bowers J.E."/>
            <person name="Van der Hulst R."/>
            <person name="Ayyampalayam S."/>
            <person name="Mercati F."/>
            <person name="Riccardi P."/>
            <person name="McKain M.R."/>
            <person name="Kakrana A."/>
            <person name="Tang H."/>
            <person name="Ray J."/>
            <person name="Groenendijk J."/>
            <person name="Arikit S."/>
            <person name="Mathioni S.M."/>
            <person name="Nakano M."/>
            <person name="Shan H."/>
            <person name="Telgmann-Rauber A."/>
            <person name="Kanno A."/>
            <person name="Yue Z."/>
            <person name="Chen H."/>
            <person name="Li W."/>
            <person name="Chen Y."/>
            <person name="Xu X."/>
            <person name="Zhang Y."/>
            <person name="Luo S."/>
            <person name="Chen H."/>
            <person name="Gao J."/>
            <person name="Mao Z."/>
            <person name="Pires J.C."/>
            <person name="Luo M."/>
            <person name="Kudrna D."/>
            <person name="Wing R.A."/>
            <person name="Meyers B.C."/>
            <person name="Yi K."/>
            <person name="Kong H."/>
            <person name="Lavrijsen P."/>
            <person name="Sunseri F."/>
            <person name="Falavigna A."/>
            <person name="Ye Y."/>
            <person name="Leebens-Mack J.H."/>
            <person name="Chen G."/>
        </authorList>
    </citation>
    <scope>NUCLEOTIDE SEQUENCE [LARGE SCALE GENOMIC DNA]</scope>
    <source>
        <strain evidence="3">cv. DH0086</strain>
    </source>
</reference>
<evidence type="ECO:0000256" key="1">
    <source>
        <dbReference type="SAM" id="MobiDB-lite"/>
    </source>
</evidence>
<dbReference type="EMBL" id="CM007390">
    <property type="protein sequence ID" value="ONK56919.1"/>
    <property type="molecule type" value="Genomic_DNA"/>
</dbReference>
<evidence type="ECO:0000313" key="2">
    <source>
        <dbReference type="EMBL" id="ONK56919.1"/>
    </source>
</evidence>
<dbReference type="AlphaFoldDB" id="A0A5P1E368"/>
<protein>
    <submittedName>
        <fullName evidence="2">Uncharacterized protein</fullName>
    </submittedName>
</protein>